<dbReference type="EMBL" id="CM008967">
    <property type="protein sequence ID" value="PNW82914.1"/>
    <property type="molecule type" value="Genomic_DNA"/>
</dbReference>
<dbReference type="Gramene" id="PNW82914">
    <property type="protein sequence ID" value="PNW82914"/>
    <property type="gene ID" value="CHLRE_06g299450v5"/>
</dbReference>
<dbReference type="PANTHER" id="PTHR13138:SF3">
    <property type="entry name" value="CD2 ANTIGEN CYTOPLASMIC TAIL-BINDING PROTEIN 2"/>
    <property type="match status" value="1"/>
</dbReference>
<dbReference type="InterPro" id="IPR041591">
    <property type="entry name" value="OCRE"/>
</dbReference>
<feature type="region of interest" description="Disordered" evidence="1">
    <location>
        <begin position="179"/>
        <end position="211"/>
    </location>
</feature>
<protein>
    <recommendedName>
        <fullName evidence="2">OCRE domain-containing protein</fullName>
    </recommendedName>
</protein>
<gene>
    <name evidence="3" type="ORF">CHLRE_06g299450v5</name>
</gene>
<feature type="compositionally biased region" description="Low complexity" evidence="1">
    <location>
        <begin position="353"/>
        <end position="371"/>
    </location>
</feature>
<dbReference type="OMA" id="YNSTREQ"/>
<feature type="compositionally biased region" description="Basic and acidic residues" evidence="1">
    <location>
        <begin position="48"/>
        <end position="57"/>
    </location>
</feature>
<sequence>MTDDPDGRRSKKRVRFGEGTTVELANPDPNAAAGAPRRTILPGGAHGGDARARRSDIEAQEPEAGPVRAMDPTLAATRRALTRRVEALSAMTALEDTSLPDDLAAAEADYDEPEEMYNEVGIPIEPFHLRSEREAGYFDAEGNYLEYRLDAEDTDAWLESMMDEHRQVRADPELLARRRAAAAAAAAAGTGPSSSAAAAAGGAAGVAGSAGAARRRRAAAAAAAAAAASKGVDAGNKRDEKEDIEDDNGDDADADDDDDDDEPYELHLLDDTGAELGDEERALLQKRIADLLQSGETPLVGLRRLGRRMHEAEAAAKAEAEGAREGEEAGKEGKKERKKGEEEEKAQEEHAEQAQGVATAAGEAAVGAAAGVPLSSGERQRLRKARRAAQQPPPQPPQQQAQQGKDAVAMEMDGEREGQAAAPAAGEGEKAKEGAEARPGDAPPSPAARQSVAEAAAGVAARRHPPTQLSAVAIEARRQFDALTSASNLLLSAGQFEVYSSTREQLLRAAQRTLGVDVVRSLALPGAPRPVPAAPVPGAAGGKGGGSKGPESAAGTGAEVAAAAGAVNAAAAARPSGPVAAVDDDVDMFGDDDEHKAAGASQPGMSSSATAVAATAAAAAAAAATAAGTAAVATQTAPPAPPAGLPPGYDLDPSTGYYYNSDVGFYWDPATCLYGDASTGAWHVSIEAARGSAGSAAAAAAVGEGREKTAGGAEAVQAEVGVAAGDGAGKQG</sequence>
<feature type="region of interest" description="Disordered" evidence="1">
    <location>
        <begin position="1"/>
        <end position="72"/>
    </location>
</feature>
<dbReference type="OrthoDB" id="331341at2759"/>
<evidence type="ECO:0000256" key="1">
    <source>
        <dbReference type="SAM" id="MobiDB-lite"/>
    </source>
</evidence>
<name>A0A2K3DQV0_CHLRE</name>
<feature type="compositionally biased region" description="Gly residues" evidence="1">
    <location>
        <begin position="539"/>
        <end position="548"/>
    </location>
</feature>
<feature type="compositionally biased region" description="Low complexity" evidence="1">
    <location>
        <begin position="181"/>
        <end position="211"/>
    </location>
</feature>
<dbReference type="AlphaFoldDB" id="A0A2K3DQV0"/>
<keyword evidence="4" id="KW-1185">Reference proteome</keyword>
<dbReference type="InterPro" id="IPR039905">
    <property type="entry name" value="CD2BP2/Lin1"/>
</dbReference>
<evidence type="ECO:0000313" key="4">
    <source>
        <dbReference type="Proteomes" id="UP000006906"/>
    </source>
</evidence>
<dbReference type="GO" id="GO:0005682">
    <property type="term" value="C:U5 snRNP"/>
    <property type="evidence" value="ECO:0000318"/>
    <property type="project" value="GO_Central"/>
</dbReference>
<dbReference type="Proteomes" id="UP000006906">
    <property type="component" value="Chromosome 6"/>
</dbReference>
<feature type="compositionally biased region" description="Basic and acidic residues" evidence="1">
    <location>
        <begin position="310"/>
        <end position="352"/>
    </location>
</feature>
<dbReference type="STRING" id="3055.A0A2K3DQV0"/>
<accession>A0A2K3DQV0</accession>
<organism evidence="3 4">
    <name type="scientific">Chlamydomonas reinhardtii</name>
    <name type="common">Chlamydomonas smithii</name>
    <dbReference type="NCBI Taxonomy" id="3055"/>
    <lineage>
        <taxon>Eukaryota</taxon>
        <taxon>Viridiplantae</taxon>
        <taxon>Chlorophyta</taxon>
        <taxon>core chlorophytes</taxon>
        <taxon>Chlorophyceae</taxon>
        <taxon>CS clade</taxon>
        <taxon>Chlamydomonadales</taxon>
        <taxon>Chlamydomonadaceae</taxon>
        <taxon>Chlamydomonas</taxon>
    </lineage>
</organism>
<feature type="compositionally biased region" description="Acidic residues" evidence="1">
    <location>
        <begin position="582"/>
        <end position="592"/>
    </location>
</feature>
<feature type="region of interest" description="Disordered" evidence="1">
    <location>
        <begin position="310"/>
        <end position="464"/>
    </location>
</feature>
<feature type="region of interest" description="Disordered" evidence="1">
    <location>
        <begin position="225"/>
        <end position="275"/>
    </location>
</feature>
<feature type="compositionally biased region" description="Basic and acidic residues" evidence="1">
    <location>
        <begin position="427"/>
        <end position="439"/>
    </location>
</feature>
<dbReference type="GeneID" id="66053844"/>
<feature type="region of interest" description="Disordered" evidence="1">
    <location>
        <begin position="527"/>
        <end position="554"/>
    </location>
</feature>
<dbReference type="RefSeq" id="XP_042924275.1">
    <property type="nucleotide sequence ID" value="XM_043063569.1"/>
</dbReference>
<feature type="domain" description="OCRE" evidence="2">
    <location>
        <begin position="648"/>
        <end position="683"/>
    </location>
</feature>
<dbReference type="InParanoid" id="A0A2K3DQV0"/>
<dbReference type="Pfam" id="PF17780">
    <property type="entry name" value="OCRE"/>
    <property type="match status" value="1"/>
</dbReference>
<feature type="region of interest" description="Disordered" evidence="1">
    <location>
        <begin position="582"/>
        <end position="605"/>
    </location>
</feature>
<reference evidence="3 4" key="1">
    <citation type="journal article" date="2007" name="Science">
        <title>The Chlamydomonas genome reveals the evolution of key animal and plant functions.</title>
        <authorList>
            <person name="Merchant S.S."/>
            <person name="Prochnik S.E."/>
            <person name="Vallon O."/>
            <person name="Harris E.H."/>
            <person name="Karpowicz S.J."/>
            <person name="Witman G.B."/>
            <person name="Terry A."/>
            <person name="Salamov A."/>
            <person name="Fritz-Laylin L.K."/>
            <person name="Marechal-Drouard L."/>
            <person name="Marshall W.F."/>
            <person name="Qu L.H."/>
            <person name="Nelson D.R."/>
            <person name="Sanderfoot A.A."/>
            <person name="Spalding M.H."/>
            <person name="Kapitonov V.V."/>
            <person name="Ren Q."/>
            <person name="Ferris P."/>
            <person name="Lindquist E."/>
            <person name="Shapiro H."/>
            <person name="Lucas S.M."/>
            <person name="Grimwood J."/>
            <person name="Schmutz J."/>
            <person name="Cardol P."/>
            <person name="Cerutti H."/>
            <person name="Chanfreau G."/>
            <person name="Chen C.L."/>
            <person name="Cognat V."/>
            <person name="Croft M.T."/>
            <person name="Dent R."/>
            <person name="Dutcher S."/>
            <person name="Fernandez E."/>
            <person name="Fukuzawa H."/>
            <person name="Gonzalez-Ballester D."/>
            <person name="Gonzalez-Halphen D."/>
            <person name="Hallmann A."/>
            <person name="Hanikenne M."/>
            <person name="Hippler M."/>
            <person name="Inwood W."/>
            <person name="Jabbari K."/>
            <person name="Kalanon M."/>
            <person name="Kuras R."/>
            <person name="Lefebvre P.A."/>
            <person name="Lemaire S.D."/>
            <person name="Lobanov A.V."/>
            <person name="Lohr M."/>
            <person name="Manuell A."/>
            <person name="Meier I."/>
            <person name="Mets L."/>
            <person name="Mittag M."/>
            <person name="Mittelmeier T."/>
            <person name="Moroney J.V."/>
            <person name="Moseley J."/>
            <person name="Napoli C."/>
            <person name="Nedelcu A.M."/>
            <person name="Niyogi K."/>
            <person name="Novoselov S.V."/>
            <person name="Paulsen I.T."/>
            <person name="Pazour G."/>
            <person name="Purton S."/>
            <person name="Ral J.P."/>
            <person name="Riano-Pachon D.M."/>
            <person name="Riekhof W."/>
            <person name="Rymarquis L."/>
            <person name="Schroda M."/>
            <person name="Stern D."/>
            <person name="Umen J."/>
            <person name="Willows R."/>
            <person name="Wilson N."/>
            <person name="Zimmer S.L."/>
            <person name="Allmer J."/>
            <person name="Balk J."/>
            <person name="Bisova K."/>
            <person name="Chen C.J."/>
            <person name="Elias M."/>
            <person name="Gendler K."/>
            <person name="Hauser C."/>
            <person name="Lamb M.R."/>
            <person name="Ledford H."/>
            <person name="Long J.C."/>
            <person name="Minagawa J."/>
            <person name="Page M.D."/>
            <person name="Pan J."/>
            <person name="Pootakham W."/>
            <person name="Roje S."/>
            <person name="Rose A."/>
            <person name="Stahlberg E."/>
            <person name="Terauchi A.M."/>
            <person name="Yang P."/>
            <person name="Ball S."/>
            <person name="Bowler C."/>
            <person name="Dieckmann C.L."/>
            <person name="Gladyshev V.N."/>
            <person name="Green P."/>
            <person name="Jorgensen R."/>
            <person name="Mayfield S."/>
            <person name="Mueller-Roeber B."/>
            <person name="Rajamani S."/>
            <person name="Sayre R.T."/>
            <person name="Brokstein P."/>
            <person name="Dubchak I."/>
            <person name="Goodstein D."/>
            <person name="Hornick L."/>
            <person name="Huang Y.W."/>
            <person name="Jhaveri J."/>
            <person name="Luo Y."/>
            <person name="Martinez D."/>
            <person name="Ngau W.C."/>
            <person name="Otillar B."/>
            <person name="Poliakov A."/>
            <person name="Porter A."/>
            <person name="Szajkowski L."/>
            <person name="Werner G."/>
            <person name="Zhou K."/>
            <person name="Grigoriev I.V."/>
            <person name="Rokhsar D.S."/>
            <person name="Grossman A.R."/>
        </authorList>
    </citation>
    <scope>NUCLEOTIDE SEQUENCE [LARGE SCALE GENOMIC DNA]</scope>
    <source>
        <strain evidence="4">CC-503</strain>
    </source>
</reference>
<evidence type="ECO:0000313" key="3">
    <source>
        <dbReference type="EMBL" id="PNW82914.1"/>
    </source>
</evidence>
<dbReference type="PANTHER" id="PTHR13138">
    <property type="entry name" value="PROTEIN LIN1"/>
    <property type="match status" value="1"/>
</dbReference>
<proteinExistence type="predicted"/>
<dbReference type="KEGG" id="cre:CHLRE_06g299450v5"/>
<feature type="compositionally biased region" description="Low complexity" evidence="1">
    <location>
        <begin position="25"/>
        <end position="36"/>
    </location>
</feature>
<evidence type="ECO:0000259" key="2">
    <source>
        <dbReference type="Pfam" id="PF17780"/>
    </source>
</evidence>
<feature type="compositionally biased region" description="Low complexity" evidence="1">
    <location>
        <begin position="447"/>
        <end position="460"/>
    </location>
</feature>
<feature type="compositionally biased region" description="Acidic residues" evidence="1">
    <location>
        <begin position="242"/>
        <end position="263"/>
    </location>
</feature>